<evidence type="ECO:0000256" key="5">
    <source>
        <dbReference type="ARBA" id="ARBA00022679"/>
    </source>
</evidence>
<keyword evidence="7 13" id="KW-0418">Kinase</keyword>
<evidence type="ECO:0000256" key="4">
    <source>
        <dbReference type="ARBA" id="ARBA00022553"/>
    </source>
</evidence>
<dbReference type="Pfam" id="PF02518">
    <property type="entry name" value="HATPase_c"/>
    <property type="match status" value="1"/>
</dbReference>
<accession>G8U0L2</accession>
<dbReference type="SUPFAM" id="SSF47384">
    <property type="entry name" value="Homodimeric domain of signal transducing histidine kinase"/>
    <property type="match status" value="1"/>
</dbReference>
<reference evidence="14" key="1">
    <citation type="submission" date="2011-12" db="EMBL/GenBank/DDBJ databases">
        <title>The complete genome of chromosome of Sulfobacillus acidophilus DSM 10332.</title>
        <authorList>
            <person name="Lucas S."/>
            <person name="Han J."/>
            <person name="Lapidus A."/>
            <person name="Bruce D."/>
            <person name="Goodwin L."/>
            <person name="Pitluck S."/>
            <person name="Peters L."/>
            <person name="Kyrpides N."/>
            <person name="Mavromatis K."/>
            <person name="Ivanova N."/>
            <person name="Mikhailova N."/>
            <person name="Chertkov O."/>
            <person name="Saunders E."/>
            <person name="Detter J.C."/>
            <person name="Tapia R."/>
            <person name="Han C."/>
            <person name="Land M."/>
            <person name="Hauser L."/>
            <person name="Markowitz V."/>
            <person name="Cheng J.-F."/>
            <person name="Hugenholtz P."/>
            <person name="Woyke T."/>
            <person name="Wu D."/>
            <person name="Pukall R."/>
            <person name="Gehrich-Schroeter G."/>
            <person name="Schneider S."/>
            <person name="Klenk H.-P."/>
            <person name="Eisen J.A."/>
        </authorList>
    </citation>
    <scope>NUCLEOTIDE SEQUENCE [LARGE SCALE GENOMIC DNA]</scope>
    <source>
        <strain evidence="14">ATCC 700253 / DSM 10332 / NAL</strain>
    </source>
</reference>
<dbReference type="GO" id="GO:0005886">
    <property type="term" value="C:plasma membrane"/>
    <property type="evidence" value="ECO:0007669"/>
    <property type="project" value="TreeGrafter"/>
</dbReference>
<dbReference type="Gene3D" id="1.10.287.130">
    <property type="match status" value="1"/>
</dbReference>
<dbReference type="InterPro" id="IPR005467">
    <property type="entry name" value="His_kinase_dom"/>
</dbReference>
<keyword evidence="6 11" id="KW-0812">Transmembrane</keyword>
<dbReference type="InterPro" id="IPR003594">
    <property type="entry name" value="HATPase_dom"/>
</dbReference>
<gene>
    <name evidence="13" type="ordered locus">Sulac_0727</name>
</gene>
<dbReference type="Gene3D" id="3.30.565.10">
    <property type="entry name" value="Histidine kinase-like ATPase, C-terminal domain"/>
    <property type="match status" value="1"/>
</dbReference>
<reference evidence="13 14" key="2">
    <citation type="journal article" date="2012" name="Stand. Genomic Sci.">
        <title>Complete genome sequence of the moderately thermophilic mineral-sulfide-oxidizing firmicute Sulfobacillus acidophilus type strain (NAL(T)).</title>
        <authorList>
            <person name="Anderson I."/>
            <person name="Chertkov O."/>
            <person name="Chen A."/>
            <person name="Saunders E."/>
            <person name="Lapidus A."/>
            <person name="Nolan M."/>
            <person name="Lucas S."/>
            <person name="Hammon N."/>
            <person name="Deshpande S."/>
            <person name="Cheng J.F."/>
            <person name="Han C."/>
            <person name="Tapia R."/>
            <person name="Goodwin L.A."/>
            <person name="Pitluck S."/>
            <person name="Liolios K."/>
            <person name="Pagani I."/>
            <person name="Ivanova N."/>
            <person name="Mikhailova N."/>
            <person name="Pati A."/>
            <person name="Palaniappan K."/>
            <person name="Land M."/>
            <person name="Pan C."/>
            <person name="Rohde M."/>
            <person name="Pukall R."/>
            <person name="Goker M."/>
            <person name="Detter J.C."/>
            <person name="Woyke T."/>
            <person name="Bristow J."/>
            <person name="Eisen J.A."/>
            <person name="Markowitz V."/>
            <person name="Hugenholtz P."/>
            <person name="Kyrpides N.C."/>
            <person name="Klenk H.P."/>
            <person name="Mavromatis K."/>
        </authorList>
    </citation>
    <scope>NUCLEOTIDE SEQUENCE [LARGE SCALE GENOMIC DNA]</scope>
    <source>
        <strain evidence="14">ATCC 700253 / DSM 10332 / NAL</strain>
    </source>
</reference>
<evidence type="ECO:0000256" key="10">
    <source>
        <dbReference type="ARBA" id="ARBA00023136"/>
    </source>
</evidence>
<dbReference type="GO" id="GO:0000155">
    <property type="term" value="F:phosphorelay sensor kinase activity"/>
    <property type="evidence" value="ECO:0007669"/>
    <property type="project" value="InterPro"/>
</dbReference>
<dbReference type="SMART" id="SM00388">
    <property type="entry name" value="HisKA"/>
    <property type="match status" value="1"/>
</dbReference>
<dbReference type="PROSITE" id="PS50109">
    <property type="entry name" value="HIS_KIN"/>
    <property type="match status" value="1"/>
</dbReference>
<evidence type="ECO:0000256" key="11">
    <source>
        <dbReference type="SAM" id="Phobius"/>
    </source>
</evidence>
<dbReference type="AlphaFoldDB" id="G8U0L2"/>
<keyword evidence="5" id="KW-0808">Transferase</keyword>
<dbReference type="SUPFAM" id="SSF55874">
    <property type="entry name" value="ATPase domain of HSP90 chaperone/DNA topoisomerase II/histidine kinase"/>
    <property type="match status" value="1"/>
</dbReference>
<protein>
    <recommendedName>
        <fullName evidence="3">histidine kinase</fullName>
        <ecNumber evidence="3">2.7.13.3</ecNumber>
    </recommendedName>
</protein>
<evidence type="ECO:0000259" key="12">
    <source>
        <dbReference type="PROSITE" id="PS50109"/>
    </source>
</evidence>
<keyword evidence="14" id="KW-1185">Reference proteome</keyword>
<dbReference type="PANTHER" id="PTHR45436:SF5">
    <property type="entry name" value="SENSOR HISTIDINE KINASE TRCS"/>
    <property type="match status" value="1"/>
</dbReference>
<evidence type="ECO:0000313" key="14">
    <source>
        <dbReference type="Proteomes" id="UP000005439"/>
    </source>
</evidence>
<evidence type="ECO:0000256" key="2">
    <source>
        <dbReference type="ARBA" id="ARBA00004370"/>
    </source>
</evidence>
<feature type="domain" description="Histidine kinase" evidence="12">
    <location>
        <begin position="225"/>
        <end position="441"/>
    </location>
</feature>
<comment type="subcellular location">
    <subcellularLocation>
        <location evidence="2">Membrane</location>
    </subcellularLocation>
</comment>
<dbReference type="Pfam" id="PF00512">
    <property type="entry name" value="HisKA"/>
    <property type="match status" value="1"/>
</dbReference>
<comment type="catalytic activity">
    <reaction evidence="1">
        <text>ATP + protein L-histidine = ADP + protein N-phospho-L-histidine.</text>
        <dbReference type="EC" id="2.7.13.3"/>
    </reaction>
</comment>
<dbReference type="FunFam" id="3.30.565.10:FF:000006">
    <property type="entry name" value="Sensor histidine kinase WalK"/>
    <property type="match status" value="1"/>
</dbReference>
<dbReference type="InterPro" id="IPR036097">
    <property type="entry name" value="HisK_dim/P_sf"/>
</dbReference>
<evidence type="ECO:0000256" key="7">
    <source>
        <dbReference type="ARBA" id="ARBA00022777"/>
    </source>
</evidence>
<evidence type="ECO:0000256" key="9">
    <source>
        <dbReference type="ARBA" id="ARBA00023012"/>
    </source>
</evidence>
<evidence type="ECO:0000256" key="8">
    <source>
        <dbReference type="ARBA" id="ARBA00022989"/>
    </source>
</evidence>
<keyword evidence="8 11" id="KW-1133">Transmembrane helix</keyword>
<evidence type="ECO:0000256" key="3">
    <source>
        <dbReference type="ARBA" id="ARBA00012438"/>
    </source>
</evidence>
<dbReference type="Proteomes" id="UP000005439">
    <property type="component" value="Chromosome"/>
</dbReference>
<dbReference type="KEGG" id="sap:Sulac_0727"/>
<keyword evidence="4" id="KW-0597">Phosphoprotein</keyword>
<dbReference type="EMBL" id="CP003179">
    <property type="protein sequence ID" value="AEW04234.1"/>
    <property type="molecule type" value="Genomic_DNA"/>
</dbReference>
<dbReference type="PRINTS" id="PR00344">
    <property type="entry name" value="BCTRLSENSOR"/>
</dbReference>
<dbReference type="PANTHER" id="PTHR45436">
    <property type="entry name" value="SENSOR HISTIDINE KINASE YKOH"/>
    <property type="match status" value="1"/>
</dbReference>
<dbReference type="HOGENOM" id="CLU_000445_89_6_9"/>
<keyword evidence="10 11" id="KW-0472">Membrane</keyword>
<dbReference type="InterPro" id="IPR004358">
    <property type="entry name" value="Sig_transdc_His_kin-like_C"/>
</dbReference>
<dbReference type="InterPro" id="IPR036890">
    <property type="entry name" value="HATPase_C_sf"/>
</dbReference>
<proteinExistence type="predicted"/>
<dbReference type="InterPro" id="IPR050428">
    <property type="entry name" value="TCS_sensor_his_kinase"/>
</dbReference>
<dbReference type="EC" id="2.7.13.3" evidence="3"/>
<evidence type="ECO:0000313" key="13">
    <source>
        <dbReference type="EMBL" id="AEW04234.1"/>
    </source>
</evidence>
<dbReference type="SMART" id="SM00387">
    <property type="entry name" value="HATPase_c"/>
    <property type="match status" value="1"/>
</dbReference>
<sequence length="454" mass="51623">MKRRERWRPTRVLRRVHWRLWAWYLGMFLAFEVLLGGMTYEVMRYRLIQASYNQIQQEWSQKAPDALEQLEQLKDDHCSDCHPGAAVDRTPEPVATTIIAPSGQILQEDVVVLGAPGTIERAVAAMRQVPPARTNPVHWAILTYGRQHLLAGRRDLYQAGQYQGALISVLSLTPVEQTSRELARTEMELAVASLLLLMPFSYLLSLTAMRPFREALEQQRHFVNDAAHELRTPLTILRGTLDLAQKDTEPETLQAAIAEALTETDYITRLVRDLGALARLESREPGLQMQAIALDRFVAELVRRLEPLAAAQGMTLEWHGEESRVAWIWGDPEQIRQLMTILIDNALKYNRVGGWVRVTVRTVDHEVVVEVRDSGMGISEDDQRRIFQRFYRGRNAEKARPGSGIGLALAAVIVRLHKGRMHVASVLDQGTTFTVTFPRYLFRRTTVKTPPATR</sequence>
<evidence type="ECO:0000256" key="1">
    <source>
        <dbReference type="ARBA" id="ARBA00000085"/>
    </source>
</evidence>
<dbReference type="InterPro" id="IPR003661">
    <property type="entry name" value="HisK_dim/P_dom"/>
</dbReference>
<organism evidence="13 14">
    <name type="scientific">Sulfobacillus acidophilus (strain ATCC 700253 / DSM 10332 / NAL)</name>
    <dbReference type="NCBI Taxonomy" id="679936"/>
    <lineage>
        <taxon>Bacteria</taxon>
        <taxon>Bacillati</taxon>
        <taxon>Bacillota</taxon>
        <taxon>Clostridia</taxon>
        <taxon>Eubacteriales</taxon>
        <taxon>Clostridiales Family XVII. Incertae Sedis</taxon>
        <taxon>Sulfobacillus</taxon>
    </lineage>
</organism>
<name>G8U0L2_SULAD</name>
<dbReference type="CDD" id="cd00082">
    <property type="entry name" value="HisKA"/>
    <property type="match status" value="1"/>
</dbReference>
<evidence type="ECO:0000256" key="6">
    <source>
        <dbReference type="ARBA" id="ARBA00022692"/>
    </source>
</evidence>
<keyword evidence="9" id="KW-0902">Two-component regulatory system</keyword>
<feature type="transmembrane region" description="Helical" evidence="11">
    <location>
        <begin position="21"/>
        <end position="40"/>
    </location>
</feature>
<dbReference type="STRING" id="679936.Sulac_0727"/>